<name>A0A833ZMD2_9CHIR</name>
<protein>
    <submittedName>
        <fullName evidence="1">Uncharacterized protein</fullName>
    </submittedName>
</protein>
<comment type="caution">
    <text evidence="1">The sequence shown here is derived from an EMBL/GenBank/DDBJ whole genome shotgun (WGS) entry which is preliminary data.</text>
</comment>
<evidence type="ECO:0000313" key="2">
    <source>
        <dbReference type="Proteomes" id="UP000664940"/>
    </source>
</evidence>
<gene>
    <name evidence="1" type="ORF">HJG60_012144</name>
</gene>
<reference evidence="1 2" key="1">
    <citation type="journal article" date="2020" name="Nature">
        <title>Six reference-quality genomes reveal evolution of bat adaptations.</title>
        <authorList>
            <person name="Jebb D."/>
            <person name="Huang Z."/>
            <person name="Pippel M."/>
            <person name="Hughes G.M."/>
            <person name="Lavrichenko K."/>
            <person name="Devanna P."/>
            <person name="Winkler S."/>
            <person name="Jermiin L.S."/>
            <person name="Skirmuntt E.C."/>
            <person name="Katzourakis A."/>
            <person name="Burkitt-Gray L."/>
            <person name="Ray D.A."/>
            <person name="Sullivan K.A.M."/>
            <person name="Roscito J.G."/>
            <person name="Kirilenko B.M."/>
            <person name="Davalos L.M."/>
            <person name="Corthals A.P."/>
            <person name="Power M.L."/>
            <person name="Jones G."/>
            <person name="Ransome R.D."/>
            <person name="Dechmann D.K.N."/>
            <person name="Locatelli A.G."/>
            <person name="Puechmaille S.J."/>
            <person name="Fedrigo O."/>
            <person name="Jarvis E.D."/>
            <person name="Hiller M."/>
            <person name="Vernes S.C."/>
            <person name="Myers E.W."/>
            <person name="Teeling E.C."/>
        </authorList>
    </citation>
    <scope>NUCLEOTIDE SEQUENCE [LARGE SCALE GENOMIC DNA]</scope>
    <source>
        <strain evidence="1">Bat1K_MPI-CBG_1</strain>
    </source>
</reference>
<dbReference type="EMBL" id="JABVXQ010000008">
    <property type="protein sequence ID" value="KAF6095177.1"/>
    <property type="molecule type" value="Genomic_DNA"/>
</dbReference>
<dbReference type="Proteomes" id="UP000664940">
    <property type="component" value="Unassembled WGS sequence"/>
</dbReference>
<sequence>MFMFHIFPYFKLYLCNSFPRWASFCLGVGVYVQFPRAAVTKSHLLGGLKQHSSFSQFWSIDIKTTDPAGLGLTRVSSSVLPGSWRCWRSLAFPAYRCAASASVSVRTHGAAFSVSSRVLRTGHRPPDSGPALTQCDLVLTDYGYREPISKQGHVPTFQGLGLQHNLFRGISSPHRRVSSCSWWILSGCTLKGLSMSEICHRVVLFYVCYSFMIATGISWRHYEFGSRPLHQSSNCSETST</sequence>
<proteinExistence type="predicted"/>
<organism evidence="1 2">
    <name type="scientific">Phyllostomus discolor</name>
    <name type="common">pale spear-nosed bat</name>
    <dbReference type="NCBI Taxonomy" id="89673"/>
    <lineage>
        <taxon>Eukaryota</taxon>
        <taxon>Metazoa</taxon>
        <taxon>Chordata</taxon>
        <taxon>Craniata</taxon>
        <taxon>Vertebrata</taxon>
        <taxon>Euteleostomi</taxon>
        <taxon>Mammalia</taxon>
        <taxon>Eutheria</taxon>
        <taxon>Laurasiatheria</taxon>
        <taxon>Chiroptera</taxon>
        <taxon>Yangochiroptera</taxon>
        <taxon>Phyllostomidae</taxon>
        <taxon>Phyllostominae</taxon>
        <taxon>Phyllostomus</taxon>
    </lineage>
</organism>
<dbReference type="AlphaFoldDB" id="A0A833ZMD2"/>
<evidence type="ECO:0000313" key="1">
    <source>
        <dbReference type="EMBL" id="KAF6095177.1"/>
    </source>
</evidence>
<accession>A0A833ZMD2</accession>